<dbReference type="InterPro" id="IPR036236">
    <property type="entry name" value="Znf_C2H2_sf"/>
</dbReference>
<dbReference type="InterPro" id="IPR013087">
    <property type="entry name" value="Znf_C2H2_type"/>
</dbReference>
<dbReference type="PANTHER" id="PTHR47287:SF15">
    <property type="entry name" value="ZINC FINGER PROTEIN 3-LIKE"/>
    <property type="match status" value="1"/>
</dbReference>
<dbReference type="FunFam" id="3.30.160.60:FF:001366">
    <property type="entry name" value="Zinc finger protein 2"/>
    <property type="match status" value="1"/>
</dbReference>
<evidence type="ECO:0000256" key="7">
    <source>
        <dbReference type="SAM" id="MobiDB-lite"/>
    </source>
</evidence>
<accession>A0A9Q0FEC1</accession>
<protein>
    <recommendedName>
        <fullName evidence="8">C2H2-type domain-containing protein</fullName>
    </recommendedName>
</protein>
<evidence type="ECO:0000256" key="1">
    <source>
        <dbReference type="ARBA" id="ARBA00004123"/>
    </source>
</evidence>
<dbReference type="EMBL" id="JAKUCV010005985">
    <property type="protein sequence ID" value="KAJ4829145.1"/>
    <property type="molecule type" value="Genomic_DNA"/>
</dbReference>
<dbReference type="PROSITE" id="PS00028">
    <property type="entry name" value="ZINC_FINGER_C2H2_1"/>
    <property type="match status" value="1"/>
</dbReference>
<organism evidence="9 10">
    <name type="scientific">Turnera subulata</name>
    <dbReference type="NCBI Taxonomy" id="218843"/>
    <lineage>
        <taxon>Eukaryota</taxon>
        <taxon>Viridiplantae</taxon>
        <taxon>Streptophyta</taxon>
        <taxon>Embryophyta</taxon>
        <taxon>Tracheophyta</taxon>
        <taxon>Spermatophyta</taxon>
        <taxon>Magnoliopsida</taxon>
        <taxon>eudicotyledons</taxon>
        <taxon>Gunneridae</taxon>
        <taxon>Pentapetalae</taxon>
        <taxon>rosids</taxon>
        <taxon>fabids</taxon>
        <taxon>Malpighiales</taxon>
        <taxon>Passifloraceae</taxon>
        <taxon>Turnera</taxon>
    </lineage>
</organism>
<evidence type="ECO:0000313" key="9">
    <source>
        <dbReference type="EMBL" id="KAJ4829145.1"/>
    </source>
</evidence>
<comment type="subcellular location">
    <subcellularLocation>
        <location evidence="1">Nucleus</location>
    </subcellularLocation>
</comment>
<dbReference type="InterPro" id="IPR044246">
    <property type="entry name" value="ZFP3-like"/>
</dbReference>
<keyword evidence="5" id="KW-0539">Nucleus</keyword>
<keyword evidence="10" id="KW-1185">Reference proteome</keyword>
<proteinExistence type="predicted"/>
<reference evidence="9" key="1">
    <citation type="submission" date="2022-02" db="EMBL/GenBank/DDBJ databases">
        <authorList>
            <person name="Henning P.M."/>
            <person name="McCubbin A.G."/>
            <person name="Shore J.S."/>
        </authorList>
    </citation>
    <scope>NUCLEOTIDE SEQUENCE</scope>
    <source>
        <strain evidence="9">F60SS</strain>
        <tissue evidence="9">Leaves</tissue>
    </source>
</reference>
<dbReference type="GO" id="GO:0009788">
    <property type="term" value="P:negative regulation of abscisic acid-activated signaling pathway"/>
    <property type="evidence" value="ECO:0007669"/>
    <property type="project" value="InterPro"/>
</dbReference>
<reference evidence="9" key="2">
    <citation type="journal article" date="2023" name="Plants (Basel)">
        <title>Annotation of the Turnera subulata (Passifloraceae) Draft Genome Reveals the S-Locus Evolved after the Divergence of Turneroideae from Passifloroideae in a Stepwise Manner.</title>
        <authorList>
            <person name="Henning P.M."/>
            <person name="Roalson E.H."/>
            <person name="Mir W."/>
            <person name="McCubbin A.G."/>
            <person name="Shore J.S."/>
        </authorList>
    </citation>
    <scope>NUCLEOTIDE SEQUENCE</scope>
    <source>
        <strain evidence="9">F60SS</strain>
    </source>
</reference>
<evidence type="ECO:0000256" key="6">
    <source>
        <dbReference type="PROSITE-ProRule" id="PRU00042"/>
    </source>
</evidence>
<dbReference type="PANTHER" id="PTHR47287">
    <property type="entry name" value="C2H2 AND C2HC ZINC FINGERS SUPERFAMILY PROTEIN"/>
    <property type="match status" value="1"/>
</dbReference>
<evidence type="ECO:0000256" key="2">
    <source>
        <dbReference type="ARBA" id="ARBA00022723"/>
    </source>
</evidence>
<sequence length="306" mass="33354">MEPPRSEACFSESSSIISVSNAPPSMENQQQKEQLEEGNQEEKKKQEAAAVIINNSHDLVLDLSLSSKESNQGSKPELDLMDSFDEENPPPSEKSSSTPPPPPQGNNNNNNETEPRVFSCNYCQRKFYSSQALGGHQNAHKRERTLAKRGQRISAASFALIHPNSTANQSRYSSMASLPLHGSFNRSLGIQVHSMIHKPSFGPPSIASSSAISSSSNIYGYNYNGWPRVQSIDQQPAIGRLASESFGVGIANLGPASGSSTTSGVARFQTARKFSPATEGYWWDSGLNHLKTKKDDLQKLDLSLKL</sequence>
<feature type="domain" description="C2H2-type" evidence="8">
    <location>
        <begin position="118"/>
        <end position="145"/>
    </location>
</feature>
<dbReference type="Gene3D" id="3.30.160.60">
    <property type="entry name" value="Classic Zinc Finger"/>
    <property type="match status" value="1"/>
</dbReference>
<comment type="caution">
    <text evidence="9">The sequence shown here is derived from an EMBL/GenBank/DDBJ whole genome shotgun (WGS) entry which is preliminary data.</text>
</comment>
<dbReference type="AlphaFoldDB" id="A0A9Q0FEC1"/>
<feature type="region of interest" description="Disordered" evidence="7">
    <location>
        <begin position="63"/>
        <end position="113"/>
    </location>
</feature>
<dbReference type="PROSITE" id="PS50157">
    <property type="entry name" value="ZINC_FINGER_C2H2_2"/>
    <property type="match status" value="1"/>
</dbReference>
<feature type="region of interest" description="Disordered" evidence="7">
    <location>
        <begin position="1"/>
        <end position="47"/>
    </location>
</feature>
<evidence type="ECO:0000256" key="4">
    <source>
        <dbReference type="ARBA" id="ARBA00022833"/>
    </source>
</evidence>
<gene>
    <name evidence="9" type="ORF">Tsubulata_012152</name>
</gene>
<dbReference type="GO" id="GO:0008270">
    <property type="term" value="F:zinc ion binding"/>
    <property type="evidence" value="ECO:0007669"/>
    <property type="project" value="UniProtKB-KW"/>
</dbReference>
<dbReference type="SUPFAM" id="SSF57667">
    <property type="entry name" value="beta-beta-alpha zinc fingers"/>
    <property type="match status" value="1"/>
</dbReference>
<keyword evidence="2" id="KW-0479">Metal-binding</keyword>
<feature type="compositionally biased region" description="Acidic residues" evidence="7">
    <location>
        <begin position="79"/>
        <end position="88"/>
    </location>
</feature>
<keyword evidence="4" id="KW-0862">Zinc</keyword>
<evidence type="ECO:0000313" key="10">
    <source>
        <dbReference type="Proteomes" id="UP001141552"/>
    </source>
</evidence>
<name>A0A9Q0FEC1_9ROSI</name>
<evidence type="ECO:0000256" key="5">
    <source>
        <dbReference type="ARBA" id="ARBA00023242"/>
    </source>
</evidence>
<dbReference type="Proteomes" id="UP001141552">
    <property type="component" value="Unassembled WGS sequence"/>
</dbReference>
<feature type="compositionally biased region" description="Low complexity" evidence="7">
    <location>
        <begin position="1"/>
        <end position="32"/>
    </location>
</feature>
<dbReference type="GO" id="GO:0005634">
    <property type="term" value="C:nucleus"/>
    <property type="evidence" value="ECO:0007669"/>
    <property type="project" value="UniProtKB-SubCell"/>
</dbReference>
<evidence type="ECO:0000259" key="8">
    <source>
        <dbReference type="PROSITE" id="PS50157"/>
    </source>
</evidence>
<dbReference type="OrthoDB" id="1933825at2759"/>
<keyword evidence="3 6" id="KW-0863">Zinc-finger</keyword>
<evidence type="ECO:0000256" key="3">
    <source>
        <dbReference type="ARBA" id="ARBA00022771"/>
    </source>
</evidence>